<organism evidence="8 9">
    <name type="scientific">Nitrosomonas stercoris</name>
    <dbReference type="NCBI Taxonomy" id="1444684"/>
    <lineage>
        <taxon>Bacteria</taxon>
        <taxon>Pseudomonadati</taxon>
        <taxon>Pseudomonadota</taxon>
        <taxon>Betaproteobacteria</taxon>
        <taxon>Nitrosomonadales</taxon>
        <taxon>Nitrosomonadaceae</taxon>
        <taxon>Nitrosomonas</taxon>
    </lineage>
</organism>
<evidence type="ECO:0000256" key="6">
    <source>
        <dbReference type="ARBA" id="ARBA00023136"/>
    </source>
</evidence>
<keyword evidence="9" id="KW-1185">Reference proteome</keyword>
<dbReference type="PANTHER" id="PTHR33567:SF3">
    <property type="entry name" value="CHROMATE ION TRANSPORTER (EUROFUNG)"/>
    <property type="match status" value="1"/>
</dbReference>
<proteinExistence type="inferred from homology"/>
<name>A0A4Y1YLX8_9PROT</name>
<evidence type="ECO:0000256" key="4">
    <source>
        <dbReference type="ARBA" id="ARBA00022692"/>
    </source>
</evidence>
<dbReference type="PANTHER" id="PTHR33567">
    <property type="entry name" value="CHROMATE ION TRANSPORTER (EUROFUNG)"/>
    <property type="match status" value="1"/>
</dbReference>
<dbReference type="Proteomes" id="UP000316473">
    <property type="component" value="Chromosome"/>
</dbReference>
<dbReference type="GO" id="GO:0015109">
    <property type="term" value="F:chromate transmembrane transporter activity"/>
    <property type="evidence" value="ECO:0007669"/>
    <property type="project" value="InterPro"/>
</dbReference>
<evidence type="ECO:0000256" key="7">
    <source>
        <dbReference type="SAM" id="Phobius"/>
    </source>
</evidence>
<evidence type="ECO:0000313" key="9">
    <source>
        <dbReference type="Proteomes" id="UP000316473"/>
    </source>
</evidence>
<feature type="transmembrane region" description="Helical" evidence="7">
    <location>
        <begin position="339"/>
        <end position="358"/>
    </location>
</feature>
<evidence type="ECO:0000256" key="1">
    <source>
        <dbReference type="ARBA" id="ARBA00004651"/>
    </source>
</evidence>
<dbReference type="NCBIfam" id="TIGR00937">
    <property type="entry name" value="2A51"/>
    <property type="match status" value="1"/>
</dbReference>
<sequence length="404" mass="41882">MIENQKISANSGHPREVFMAFLTLGLTSFGGPIAHLGYFRAELVERRRWINDDQFGHLLAICQFLPGPASSQLGFSLGLLRAGWLGALAAFIAFTLPSALMLLAFAAALPLLSGPIGLAAVHGLKLVACAVVANAVLGMSRKLCPDVARQTIAVLSTAALLIVTSPVAQLVVVALAGIIGVFILRGGVAIHDDANMLPVSFSTRTGGLLIAAFVVFLVGLPIMAASIDGLFSVAEAFYRAGALVFGGGHVVLPLLQESVVASGRISPDQFLAGYGASQAIPGPMFAFSAYLGAVLSPTENTYLSAATALIFIFLPGFLLVAGVLPFWQAVARNHVASSTIAGVNAAIVGLLGAALYDPIFISGISNPIDLAIALVGFGMLVTWRISPLIVVLWCVAASILQILV</sequence>
<feature type="transmembrane region" description="Helical" evidence="7">
    <location>
        <begin position="204"/>
        <end position="224"/>
    </location>
</feature>
<dbReference type="GO" id="GO:0005886">
    <property type="term" value="C:plasma membrane"/>
    <property type="evidence" value="ECO:0007669"/>
    <property type="project" value="UniProtKB-SubCell"/>
</dbReference>
<evidence type="ECO:0000256" key="3">
    <source>
        <dbReference type="ARBA" id="ARBA00022475"/>
    </source>
</evidence>
<evidence type="ECO:0000256" key="5">
    <source>
        <dbReference type="ARBA" id="ARBA00022989"/>
    </source>
</evidence>
<keyword evidence="6 7" id="KW-0472">Membrane</keyword>
<protein>
    <submittedName>
        <fullName evidence="8">Putative chromate transport protein</fullName>
    </submittedName>
</protein>
<dbReference type="EMBL" id="AP019755">
    <property type="protein sequence ID" value="BBL35034.1"/>
    <property type="molecule type" value="Genomic_DNA"/>
</dbReference>
<comment type="subcellular location">
    <subcellularLocation>
        <location evidence="1">Cell membrane</location>
        <topology evidence="1">Multi-pass membrane protein</topology>
    </subcellularLocation>
</comment>
<accession>A0A4Y1YLX8</accession>
<keyword evidence="5 7" id="KW-1133">Transmembrane helix</keyword>
<dbReference type="KEGG" id="nst:Nstercoris_01288"/>
<dbReference type="InterPro" id="IPR014047">
    <property type="entry name" value="Chr_Tranpt_l_chain"/>
</dbReference>
<dbReference type="InterPro" id="IPR003370">
    <property type="entry name" value="Chromate_transpt"/>
</dbReference>
<dbReference type="PIRSF" id="PIRSF004810">
    <property type="entry name" value="ChrA"/>
    <property type="match status" value="1"/>
</dbReference>
<keyword evidence="3" id="KW-1003">Cell membrane</keyword>
<evidence type="ECO:0000313" key="8">
    <source>
        <dbReference type="EMBL" id="BBL35034.1"/>
    </source>
</evidence>
<feature type="transmembrane region" description="Helical" evidence="7">
    <location>
        <begin position="17"/>
        <end position="39"/>
    </location>
</feature>
<dbReference type="Pfam" id="PF02417">
    <property type="entry name" value="Chromate_transp"/>
    <property type="match status" value="2"/>
</dbReference>
<feature type="transmembrane region" description="Helical" evidence="7">
    <location>
        <begin position="84"/>
        <end position="109"/>
    </location>
</feature>
<feature type="transmembrane region" description="Helical" evidence="7">
    <location>
        <begin position="370"/>
        <end position="403"/>
    </location>
</feature>
<reference evidence="8 9" key="1">
    <citation type="submission" date="2019-06" db="EMBL/GenBank/DDBJ databases">
        <title>Nitrosomonas stercoris KYUHI-S whole genome shotgun sequence.</title>
        <authorList>
            <person name="Nakagawa T."/>
            <person name="Tsuchiya Y."/>
            <person name="Takahashi R."/>
        </authorList>
    </citation>
    <scope>NUCLEOTIDE SEQUENCE [LARGE SCALE GENOMIC DNA]</scope>
    <source>
        <strain evidence="8 9">KYUHI-S</strain>
    </source>
</reference>
<feature type="transmembrane region" description="Helical" evidence="7">
    <location>
        <begin position="158"/>
        <end position="184"/>
    </location>
</feature>
<comment type="similarity">
    <text evidence="2">Belongs to the chromate ion transporter (CHR) (TC 2.A.51) family.</text>
</comment>
<evidence type="ECO:0000256" key="2">
    <source>
        <dbReference type="ARBA" id="ARBA00005262"/>
    </source>
</evidence>
<gene>
    <name evidence="8" type="ORF">Nstercoris_01288</name>
</gene>
<dbReference type="AlphaFoldDB" id="A0A4Y1YLX8"/>
<feature type="transmembrane region" description="Helical" evidence="7">
    <location>
        <begin position="115"/>
        <end position="137"/>
    </location>
</feature>
<feature type="transmembrane region" description="Helical" evidence="7">
    <location>
        <begin position="236"/>
        <end position="255"/>
    </location>
</feature>
<feature type="transmembrane region" description="Helical" evidence="7">
    <location>
        <begin position="302"/>
        <end position="327"/>
    </location>
</feature>
<keyword evidence="4 7" id="KW-0812">Transmembrane</keyword>